<evidence type="ECO:0000256" key="1">
    <source>
        <dbReference type="ARBA" id="ARBA00008857"/>
    </source>
</evidence>
<dbReference type="Gene3D" id="1.10.443.10">
    <property type="entry name" value="Intergrase catalytic core"/>
    <property type="match status" value="1"/>
</dbReference>
<keyword evidence="3" id="KW-0238">DNA-binding</keyword>
<evidence type="ECO:0000256" key="3">
    <source>
        <dbReference type="ARBA" id="ARBA00023125"/>
    </source>
</evidence>
<name>A0A964T166_9HYPH</name>
<feature type="region of interest" description="Disordered" evidence="5">
    <location>
        <begin position="196"/>
        <end position="219"/>
    </location>
</feature>
<dbReference type="CDD" id="cd01184">
    <property type="entry name" value="INT_C_like_1"/>
    <property type="match status" value="1"/>
</dbReference>
<evidence type="ECO:0008006" key="8">
    <source>
        <dbReference type="Google" id="ProtNLM"/>
    </source>
</evidence>
<dbReference type="PANTHER" id="PTHR30629:SF2">
    <property type="entry name" value="PROPHAGE INTEGRASE INTS-RELATED"/>
    <property type="match status" value="1"/>
</dbReference>
<dbReference type="InterPro" id="IPR011010">
    <property type="entry name" value="DNA_brk_join_enz"/>
</dbReference>
<dbReference type="AlphaFoldDB" id="A0A964T166"/>
<dbReference type="InterPro" id="IPR050808">
    <property type="entry name" value="Phage_Integrase"/>
</dbReference>
<dbReference type="EMBL" id="SPKJ01000003">
    <property type="protein sequence ID" value="MYZ46471.1"/>
    <property type="molecule type" value="Genomic_DNA"/>
</dbReference>
<accession>A0A964T166</accession>
<comment type="caution">
    <text evidence="6">The sequence shown here is derived from an EMBL/GenBank/DDBJ whole genome shotgun (WGS) entry which is preliminary data.</text>
</comment>
<sequence>MAIFRRTQNQAPMTAVKNLLDRNGQIYARVTVPADVRPILGKRELLELIGTDRMTAIRSGKHAAAVARLKAQIDAARRQPSKQDVPRPRRGRRLSARDMALQHYADQTAFDAEIRDSDPRFAAMDGIDEGYVARLRRVIAGAAPDQEIQATVGWIMRKFADQGTDRLEPGSSEWRSHARTLATAELESLARTAERDEGDFTGTPTHPIFTQPAEKPEATDPHAARIVSDESLLTLDDLLPKFLKERAPSPAMQHEHIVSTRMFNEFLGGPRPVYAITRRDVNAYKNALLDTPTNASKRFPGLTLPEAIEANKQRPTPFPTLTARTVADKWLQRLHAIFAWCAGNDIIPDNPASGVQVRYKKDKSKPPRVPFTPGDLSAIFGPPAFAPGKALGETEWAMLISLFAGTRPSELAQMRLDSVRHVRGVLAFTVEEETKNAGSRRTIPVHRTLVELGLAERVAELRKAGATHLFPEWYDQGMRAKRYADAKAEAEGRPPTLNQHFPKYLPKRVNNTYLPKVGVKERGKDFYSFRHTFKTGLALAGVEKSIRDQLCGHADSSAGATYEHDVSVEALKQGIDRLYYDGLDLSALA</sequence>
<evidence type="ECO:0000313" key="6">
    <source>
        <dbReference type="EMBL" id="MYZ46471.1"/>
    </source>
</evidence>
<dbReference type="InterPro" id="IPR013762">
    <property type="entry name" value="Integrase-like_cat_sf"/>
</dbReference>
<evidence type="ECO:0000256" key="4">
    <source>
        <dbReference type="ARBA" id="ARBA00023172"/>
    </source>
</evidence>
<dbReference type="GO" id="GO:0006310">
    <property type="term" value="P:DNA recombination"/>
    <property type="evidence" value="ECO:0007669"/>
    <property type="project" value="UniProtKB-KW"/>
</dbReference>
<dbReference type="GO" id="GO:0015074">
    <property type="term" value="P:DNA integration"/>
    <property type="evidence" value="ECO:0007669"/>
    <property type="project" value="UniProtKB-KW"/>
</dbReference>
<reference evidence="6" key="1">
    <citation type="submission" date="2019-03" db="EMBL/GenBank/DDBJ databases">
        <title>Afifella sp. nov., isolated from activated sludge.</title>
        <authorList>
            <person name="Li Q."/>
            <person name="Liu Y."/>
        </authorList>
    </citation>
    <scope>NUCLEOTIDE SEQUENCE</scope>
    <source>
        <strain evidence="6">L72</strain>
    </source>
</reference>
<keyword evidence="2" id="KW-0229">DNA integration</keyword>
<keyword evidence="7" id="KW-1185">Reference proteome</keyword>
<dbReference type="Gene3D" id="1.10.150.130">
    <property type="match status" value="1"/>
</dbReference>
<dbReference type="SUPFAM" id="SSF56349">
    <property type="entry name" value="DNA breaking-rejoining enzymes"/>
    <property type="match status" value="1"/>
</dbReference>
<evidence type="ECO:0000313" key="7">
    <source>
        <dbReference type="Proteomes" id="UP000773614"/>
    </source>
</evidence>
<dbReference type="PANTHER" id="PTHR30629">
    <property type="entry name" value="PROPHAGE INTEGRASE"/>
    <property type="match status" value="1"/>
</dbReference>
<comment type="similarity">
    <text evidence="1">Belongs to the 'phage' integrase family.</text>
</comment>
<dbReference type="GO" id="GO:0003677">
    <property type="term" value="F:DNA binding"/>
    <property type="evidence" value="ECO:0007669"/>
    <property type="project" value="UniProtKB-KW"/>
</dbReference>
<gene>
    <name evidence="6" type="ORF">E4O86_01885</name>
</gene>
<organism evidence="6 7">
    <name type="scientific">Propylenella binzhouense</name>
    <dbReference type="NCBI Taxonomy" id="2555902"/>
    <lineage>
        <taxon>Bacteria</taxon>
        <taxon>Pseudomonadati</taxon>
        <taxon>Pseudomonadota</taxon>
        <taxon>Alphaproteobacteria</taxon>
        <taxon>Hyphomicrobiales</taxon>
        <taxon>Propylenellaceae</taxon>
        <taxon>Propylenella</taxon>
    </lineage>
</organism>
<proteinExistence type="inferred from homology"/>
<keyword evidence="4" id="KW-0233">DNA recombination</keyword>
<evidence type="ECO:0000256" key="2">
    <source>
        <dbReference type="ARBA" id="ARBA00022908"/>
    </source>
</evidence>
<protein>
    <recommendedName>
        <fullName evidence="8">Tyr recombinase domain-containing protein</fullName>
    </recommendedName>
</protein>
<evidence type="ECO:0000256" key="5">
    <source>
        <dbReference type="SAM" id="MobiDB-lite"/>
    </source>
</evidence>
<dbReference type="Proteomes" id="UP000773614">
    <property type="component" value="Unassembled WGS sequence"/>
</dbReference>
<dbReference type="InterPro" id="IPR010998">
    <property type="entry name" value="Integrase_recombinase_N"/>
</dbReference>